<dbReference type="InterPro" id="IPR024079">
    <property type="entry name" value="MetalloPept_cat_dom_sf"/>
</dbReference>
<dbReference type="GO" id="GO:0008237">
    <property type="term" value="F:metallopeptidase activity"/>
    <property type="evidence" value="ECO:0007669"/>
    <property type="project" value="InterPro"/>
</dbReference>
<evidence type="ECO:0000313" key="2">
    <source>
        <dbReference type="Proteomes" id="UP000594688"/>
    </source>
</evidence>
<dbReference type="KEGG" id="nli:G3M70_00595"/>
<evidence type="ECO:0000313" key="1">
    <source>
        <dbReference type="EMBL" id="QPJ60466.1"/>
    </source>
</evidence>
<evidence type="ECO:0008006" key="3">
    <source>
        <dbReference type="Google" id="ProtNLM"/>
    </source>
</evidence>
<sequence>MPDMGFDAILIVMVFFIFLLCGFSNSQATPLFSDPPSGTPVFPDSSGTVIRSRAVQVDLSQLKLPNGLPVSPGIDLTLNLFPNESYTAHIERVESHVSGGYSLIGKLKGQAHSTVMLAVNNDQVMGTVVTDGFLCQVRPGEGGVHGIFDLDPSAFPPGADPIEVPSVQGPESMQDNLADDGSLLDVLVVYTSAARQGAGSAATMQTLIDLAETETNTAFSNSGVNHRIRVVHTEEVPYSESGFSFSGALNDLRAGNVPNALPLREQYGADLVVMLVEGNSNLCGIAFFMSTVTSSFASSAVSVTKRSCATGNFTFGHEIGHNMGARHHREADSSNGPFDFNHGYADSTNNFRTIMATTAGSCSSCPRINYWSNPDVNFGGNPTGIVEGGPNAADNRKTLNQTAATVAAFREHALPIAGDFTNAASVMTPYWQAGSGNYTFIGLTHPSLSGMASEIGVSVKAFLTDGGIFGPVAEFTVNAGTTSRLFIVPSNHPSLTSANLPNAQIITGHTATGTGGLRIDPIATSPNTVVPGDGFPDVTMLAYWGAVVFESGNTGFALEFIGDLTDSASHPAMAAGRLPSGVR</sequence>
<dbReference type="Proteomes" id="UP000594688">
    <property type="component" value="Chromosome"/>
</dbReference>
<dbReference type="AlphaFoldDB" id="A0A7T0FZ53"/>
<dbReference type="EMBL" id="CP048685">
    <property type="protein sequence ID" value="QPJ60466.1"/>
    <property type="molecule type" value="Genomic_DNA"/>
</dbReference>
<proteinExistence type="predicted"/>
<organism evidence="1 2">
    <name type="scientific">Candidatus Nitronauta litoralis</name>
    <dbReference type="NCBI Taxonomy" id="2705533"/>
    <lineage>
        <taxon>Bacteria</taxon>
        <taxon>Pseudomonadati</taxon>
        <taxon>Nitrospinota/Tectimicrobiota group</taxon>
        <taxon>Nitrospinota</taxon>
        <taxon>Nitrospinia</taxon>
        <taxon>Nitrospinales</taxon>
        <taxon>Nitrospinaceae</taxon>
        <taxon>Candidatus Nitronauta</taxon>
    </lineage>
</organism>
<gene>
    <name evidence="1" type="ORF">G3M70_00595</name>
</gene>
<name>A0A7T0FZ53_9BACT</name>
<dbReference type="Gene3D" id="3.40.390.10">
    <property type="entry name" value="Collagenase (Catalytic Domain)"/>
    <property type="match status" value="1"/>
</dbReference>
<protein>
    <recommendedName>
        <fullName evidence="3">Peptidyl-Asp metalloendopeptidase</fullName>
    </recommendedName>
</protein>
<dbReference type="Pfam" id="PF13688">
    <property type="entry name" value="Reprolysin_5"/>
    <property type="match status" value="1"/>
</dbReference>
<dbReference type="SUPFAM" id="SSF55486">
    <property type="entry name" value="Metalloproteases ('zincins'), catalytic domain"/>
    <property type="match status" value="1"/>
</dbReference>
<accession>A0A7T0FZ53</accession>
<reference evidence="1 2" key="1">
    <citation type="submission" date="2020-02" db="EMBL/GenBank/DDBJ databases">
        <title>Genomic and physiological characterization of two novel Nitrospinaceae genera.</title>
        <authorList>
            <person name="Mueller A.J."/>
            <person name="Jung M.-Y."/>
            <person name="Strachan C.R."/>
            <person name="Herbold C.W."/>
            <person name="Kirkegaard R.H."/>
            <person name="Daims H."/>
        </authorList>
    </citation>
    <scope>NUCLEOTIDE SEQUENCE [LARGE SCALE GENOMIC DNA]</scope>
    <source>
        <strain evidence="1">EB</strain>
    </source>
</reference>